<comment type="caution">
    <text evidence="5">The sequence shown here is derived from an EMBL/GenBank/DDBJ whole genome shotgun (WGS) entry which is preliminary data.</text>
</comment>
<evidence type="ECO:0000256" key="1">
    <source>
        <dbReference type="ARBA" id="ARBA00023027"/>
    </source>
</evidence>
<gene>
    <name evidence="5" type="ORF">CYCCA115_LOCUS20979</name>
</gene>
<reference evidence="5" key="1">
    <citation type="submission" date="2023-08" db="EMBL/GenBank/DDBJ databases">
        <authorList>
            <person name="Audoor S."/>
            <person name="Bilcke G."/>
        </authorList>
    </citation>
    <scope>NUCLEOTIDE SEQUENCE</scope>
</reference>
<dbReference type="Gene3D" id="3.40.50.1220">
    <property type="entry name" value="TPP-binding domain"/>
    <property type="match status" value="1"/>
</dbReference>
<evidence type="ECO:0000256" key="2">
    <source>
        <dbReference type="PROSITE-ProRule" id="PRU00236"/>
    </source>
</evidence>
<name>A0AAD2G6Y8_9STRA</name>
<dbReference type="SUPFAM" id="SSF52467">
    <property type="entry name" value="DHS-like NAD/FAD-binding domain"/>
    <property type="match status" value="1"/>
</dbReference>
<keyword evidence="1" id="KW-0520">NAD</keyword>
<evidence type="ECO:0000313" key="6">
    <source>
        <dbReference type="Proteomes" id="UP001295423"/>
    </source>
</evidence>
<feature type="domain" description="Deacetylase sirtuin-type" evidence="4">
    <location>
        <begin position="88"/>
        <end position="296"/>
    </location>
</feature>
<dbReference type="InterPro" id="IPR029035">
    <property type="entry name" value="DHS-like_NAD/FAD-binding_dom"/>
</dbReference>
<sequence length="435" mass="48183">MAKQPNSQRQDLLQVIASNPFQTHPRQAKFWHGRVFSKEQDEENRMLLLLPPTMTWESPDKPRDDHHNTNIEDDPKSWLTASEYQDEDRLMQLKIQKLAELLRQSKKTVVYSGAGISVAAGIGQAARGSSQNGTKKHPIFGITKANKMSAKPTPTHYALGALASNDLIHGWIQQNHDGLPQKAGFPQDKINEIHGSWYDPSNPVVKYSGSLRHSEYKWMVKEAESADLVLVLGTSLSGLNADQVPIKAAHRSLQGKSLGMVIINLQQTPQDGKASLRIFGSTDNVFRQLFHHMKLAPVPKSISKQYKFPKDKKFLIPYDAQGDLYLVSNGSGGGGNNDGDSYKMVWDLNVNAKVQIVNHNVEGAGQPSHQPVLAQNPELIGRVIAWDNDSMSIQISISGAVFRLGYWWIETAMQGRALTLPLVNVSPKFGGDGTQ</sequence>
<dbReference type="PANTHER" id="PTHR11085">
    <property type="entry name" value="NAD-DEPENDENT PROTEIN DEACYLASE SIRTUIN-5, MITOCHONDRIAL-RELATED"/>
    <property type="match status" value="1"/>
</dbReference>
<dbReference type="PANTHER" id="PTHR11085:SF10">
    <property type="entry name" value="NAD-DEPENDENT PROTEIN DEACYLASE SIRTUIN-5, MITOCHONDRIAL-RELATED"/>
    <property type="match status" value="1"/>
</dbReference>
<feature type="region of interest" description="Disordered" evidence="3">
    <location>
        <begin position="54"/>
        <end position="78"/>
    </location>
</feature>
<dbReference type="PROSITE" id="PS50305">
    <property type="entry name" value="SIRTUIN"/>
    <property type="match status" value="1"/>
</dbReference>
<feature type="compositionally biased region" description="Basic and acidic residues" evidence="3">
    <location>
        <begin position="58"/>
        <end position="76"/>
    </location>
</feature>
<accession>A0AAD2G6Y8</accession>
<keyword evidence="6" id="KW-1185">Reference proteome</keyword>
<dbReference type="EMBL" id="CAKOGP040002202">
    <property type="protein sequence ID" value="CAJ1965163.1"/>
    <property type="molecule type" value="Genomic_DNA"/>
</dbReference>
<dbReference type="AlphaFoldDB" id="A0AAD2G6Y8"/>
<proteinExistence type="predicted"/>
<dbReference type="InterPro" id="IPR050134">
    <property type="entry name" value="NAD-dep_sirtuin_deacylases"/>
</dbReference>
<dbReference type="GO" id="GO:0017136">
    <property type="term" value="F:histone deacetylase activity, NAD-dependent"/>
    <property type="evidence" value="ECO:0007669"/>
    <property type="project" value="TreeGrafter"/>
</dbReference>
<evidence type="ECO:0000256" key="3">
    <source>
        <dbReference type="SAM" id="MobiDB-lite"/>
    </source>
</evidence>
<comment type="caution">
    <text evidence="2">Lacks conserved residue(s) required for the propagation of feature annotation.</text>
</comment>
<dbReference type="Proteomes" id="UP001295423">
    <property type="component" value="Unassembled WGS sequence"/>
</dbReference>
<dbReference type="GO" id="GO:0005634">
    <property type="term" value="C:nucleus"/>
    <property type="evidence" value="ECO:0007669"/>
    <property type="project" value="TreeGrafter"/>
</dbReference>
<organism evidence="5 6">
    <name type="scientific">Cylindrotheca closterium</name>
    <dbReference type="NCBI Taxonomy" id="2856"/>
    <lineage>
        <taxon>Eukaryota</taxon>
        <taxon>Sar</taxon>
        <taxon>Stramenopiles</taxon>
        <taxon>Ochrophyta</taxon>
        <taxon>Bacillariophyta</taxon>
        <taxon>Bacillariophyceae</taxon>
        <taxon>Bacillariophycidae</taxon>
        <taxon>Bacillariales</taxon>
        <taxon>Bacillariaceae</taxon>
        <taxon>Cylindrotheca</taxon>
    </lineage>
</organism>
<evidence type="ECO:0000313" key="5">
    <source>
        <dbReference type="EMBL" id="CAJ1965163.1"/>
    </source>
</evidence>
<dbReference type="GO" id="GO:0070403">
    <property type="term" value="F:NAD+ binding"/>
    <property type="evidence" value="ECO:0007669"/>
    <property type="project" value="TreeGrafter"/>
</dbReference>
<dbReference type="InterPro" id="IPR026590">
    <property type="entry name" value="Ssirtuin_cat_dom"/>
</dbReference>
<protein>
    <recommendedName>
        <fullName evidence="4">Deacetylase sirtuin-type domain-containing protein</fullName>
    </recommendedName>
</protein>
<evidence type="ECO:0000259" key="4">
    <source>
        <dbReference type="PROSITE" id="PS50305"/>
    </source>
</evidence>